<evidence type="ECO:0000313" key="1">
    <source>
        <dbReference type="EMBL" id="OAA62007.1"/>
    </source>
</evidence>
<dbReference type="AlphaFoldDB" id="A0A167UXJ9"/>
<sequence>MAPSATDNGSAAPAARYEDGAIIPQVELRNVDKGPVVVRLSDEELRTGETRWDSIQEALRYYHRDGFVVLENAIPDEIVDGLYKQMCADNVRFVSMPNRRWNMGETSGNISQRPPMTAEFMPQDLYANKHLMRILQYVLGPRPELRFINSNVAVGGGTTRQATHADVYHAFPDHQFGIVVNIYLQETYPENGATELWLGTHEHAQRDQHVPGMSWIKKEYMDARAQVRPPLFPRLRKGSMCIRDLRLWHAGMPNRTDQCRIMVALDYFARWYQCPMKAQLPVAMKPVMEQWENISLDGIEWIEGEGPDHRVDHLTVPFFLNMTQDPEEYRVHTEKGTQDRRARETGQYNYETSRGDIKAGVNFWVPPAAAST</sequence>
<accession>A0A167UXJ9</accession>
<protein>
    <submittedName>
        <fullName evidence="1">Phytanoyl-CoA dioxygenase</fullName>
    </submittedName>
</protein>
<dbReference type="Pfam" id="PF05721">
    <property type="entry name" value="PhyH"/>
    <property type="match status" value="1"/>
</dbReference>
<name>A0A167UXJ9_9HYPO</name>
<dbReference type="SUPFAM" id="SSF51197">
    <property type="entry name" value="Clavaminate synthase-like"/>
    <property type="match status" value="1"/>
</dbReference>
<reference evidence="1 2" key="1">
    <citation type="journal article" date="2016" name="Genome Biol. Evol.">
        <title>Divergent and convergent evolution of fungal pathogenicity.</title>
        <authorList>
            <person name="Shang Y."/>
            <person name="Xiao G."/>
            <person name="Zheng P."/>
            <person name="Cen K."/>
            <person name="Zhan S."/>
            <person name="Wang C."/>
        </authorList>
    </citation>
    <scope>NUCLEOTIDE SEQUENCE [LARGE SCALE GENOMIC DNA]</scope>
    <source>
        <strain evidence="1 2">RCEF 264</strain>
    </source>
</reference>
<dbReference type="Proteomes" id="UP000076874">
    <property type="component" value="Unassembled WGS sequence"/>
</dbReference>
<organism evidence="1 2">
    <name type="scientific">Niveomyces insectorum RCEF 264</name>
    <dbReference type="NCBI Taxonomy" id="1081102"/>
    <lineage>
        <taxon>Eukaryota</taxon>
        <taxon>Fungi</taxon>
        <taxon>Dikarya</taxon>
        <taxon>Ascomycota</taxon>
        <taxon>Pezizomycotina</taxon>
        <taxon>Sordariomycetes</taxon>
        <taxon>Hypocreomycetidae</taxon>
        <taxon>Hypocreales</taxon>
        <taxon>Cordycipitaceae</taxon>
        <taxon>Niveomyces</taxon>
    </lineage>
</organism>
<dbReference type="PANTHER" id="PTHR37563:SF2">
    <property type="entry name" value="PHYTANOYL-COA DIOXYGENASE FAMILY PROTEIN (AFU_ORTHOLOGUE AFUA_2G03330)"/>
    <property type="match status" value="1"/>
</dbReference>
<dbReference type="InterPro" id="IPR051961">
    <property type="entry name" value="Fungal_Metabolite_Diox"/>
</dbReference>
<dbReference type="OrthoDB" id="407832at2759"/>
<dbReference type="InterPro" id="IPR008775">
    <property type="entry name" value="Phytyl_CoA_dOase-like"/>
</dbReference>
<keyword evidence="2" id="KW-1185">Reference proteome</keyword>
<dbReference type="Gene3D" id="2.60.120.620">
    <property type="entry name" value="q2cbj1_9rhob like domain"/>
    <property type="match status" value="1"/>
</dbReference>
<dbReference type="GO" id="GO:0051213">
    <property type="term" value="F:dioxygenase activity"/>
    <property type="evidence" value="ECO:0007669"/>
    <property type="project" value="UniProtKB-KW"/>
</dbReference>
<dbReference type="EMBL" id="AZHD01000007">
    <property type="protein sequence ID" value="OAA62007.1"/>
    <property type="molecule type" value="Genomic_DNA"/>
</dbReference>
<dbReference type="PANTHER" id="PTHR37563">
    <property type="entry name" value="PHYTANOYL-COA DIOXYGENASE FAMILY PROTEIN (AFU_ORTHOLOGUE AFUA_2G03330)"/>
    <property type="match status" value="1"/>
</dbReference>
<keyword evidence="1" id="KW-0223">Dioxygenase</keyword>
<keyword evidence="1" id="KW-0560">Oxidoreductase</keyword>
<gene>
    <name evidence="1" type="ORF">SPI_04866</name>
</gene>
<evidence type="ECO:0000313" key="2">
    <source>
        <dbReference type="Proteomes" id="UP000076874"/>
    </source>
</evidence>
<proteinExistence type="predicted"/>
<comment type="caution">
    <text evidence="1">The sequence shown here is derived from an EMBL/GenBank/DDBJ whole genome shotgun (WGS) entry which is preliminary data.</text>
</comment>